<keyword evidence="1" id="KW-0732">Signal</keyword>
<dbReference type="Proteomes" id="UP001598138">
    <property type="component" value="Unassembled WGS sequence"/>
</dbReference>
<dbReference type="RefSeq" id="WP_377981973.1">
    <property type="nucleotide sequence ID" value="NZ_JBBKXZ010000001.1"/>
</dbReference>
<dbReference type="InterPro" id="IPR026444">
    <property type="entry name" value="Secre_tail"/>
</dbReference>
<organism evidence="3 4">
    <name type="scientific">Aquirufa avitistagni</name>
    <dbReference type="NCBI Taxonomy" id="3104728"/>
    <lineage>
        <taxon>Bacteria</taxon>
        <taxon>Pseudomonadati</taxon>
        <taxon>Bacteroidota</taxon>
        <taxon>Cytophagia</taxon>
        <taxon>Cytophagales</taxon>
        <taxon>Flectobacillaceae</taxon>
        <taxon>Aquirufa</taxon>
    </lineage>
</organism>
<comment type="caution">
    <text evidence="3">The sequence shown here is derived from an EMBL/GenBank/DDBJ whole genome shotgun (WGS) entry which is preliminary data.</text>
</comment>
<accession>A0ABW6DD01</accession>
<evidence type="ECO:0000313" key="4">
    <source>
        <dbReference type="Proteomes" id="UP001598138"/>
    </source>
</evidence>
<proteinExistence type="predicted"/>
<feature type="chain" id="PRO_5046873913" evidence="1">
    <location>
        <begin position="19"/>
        <end position="168"/>
    </location>
</feature>
<evidence type="ECO:0000313" key="3">
    <source>
        <dbReference type="EMBL" id="MFD3393348.1"/>
    </source>
</evidence>
<protein>
    <submittedName>
        <fullName evidence="3">T9SS type A sorting domain-containing protein</fullName>
    </submittedName>
</protein>
<dbReference type="NCBIfam" id="TIGR04183">
    <property type="entry name" value="Por_Secre_tail"/>
    <property type="match status" value="1"/>
</dbReference>
<name>A0ABW6DD01_9BACT</name>
<sequence length="168" mass="18648">MKLLLSFVFVLVGQLAWSQNSTISSGGVTKLVNGRYYSHVIGQSSVVTGTTVKSGITIRQGFKQPNLLARSIQKSGLKVQTAVENPISYTVFPNPFVDKLRIQFSEKSTSKTYLVIYDIMGSVMWEATYAEGITEINLTDFQNFRPAKYVLHVVQTMGKPFVASIVKE</sequence>
<feature type="signal peptide" evidence="1">
    <location>
        <begin position="1"/>
        <end position="18"/>
    </location>
</feature>
<feature type="domain" description="Secretion system C-terminal sorting" evidence="2">
    <location>
        <begin position="91"/>
        <end position="154"/>
    </location>
</feature>
<dbReference type="EMBL" id="JBBKXZ010000001">
    <property type="protein sequence ID" value="MFD3393348.1"/>
    <property type="molecule type" value="Genomic_DNA"/>
</dbReference>
<reference evidence="3 4" key="1">
    <citation type="submission" date="2024-03" db="EMBL/GenBank/DDBJ databases">
        <title>Aquirufa genome sequencing.</title>
        <authorList>
            <person name="Pitt A."/>
            <person name="Hahn M.W."/>
        </authorList>
    </citation>
    <scope>NUCLEOTIDE SEQUENCE [LARGE SCALE GENOMIC DNA]</scope>
    <source>
        <strain evidence="3 4">OSTEICH-129V</strain>
    </source>
</reference>
<keyword evidence="4" id="KW-1185">Reference proteome</keyword>
<gene>
    <name evidence="3" type="ORF">U0R10_01815</name>
</gene>
<evidence type="ECO:0000259" key="2">
    <source>
        <dbReference type="Pfam" id="PF18962"/>
    </source>
</evidence>
<evidence type="ECO:0000256" key="1">
    <source>
        <dbReference type="SAM" id="SignalP"/>
    </source>
</evidence>
<dbReference type="Pfam" id="PF18962">
    <property type="entry name" value="Por_Secre_tail"/>
    <property type="match status" value="1"/>
</dbReference>